<evidence type="ECO:0000256" key="2">
    <source>
        <dbReference type="SAM" id="SignalP"/>
    </source>
</evidence>
<accession>A0A840Y412</accession>
<dbReference type="AlphaFoldDB" id="A0A840Y412"/>
<evidence type="ECO:0000256" key="1">
    <source>
        <dbReference type="SAM" id="MobiDB-lite"/>
    </source>
</evidence>
<proteinExistence type="predicted"/>
<feature type="region of interest" description="Disordered" evidence="1">
    <location>
        <begin position="27"/>
        <end position="64"/>
    </location>
</feature>
<keyword evidence="2" id="KW-0732">Signal</keyword>
<reference evidence="3 4" key="1">
    <citation type="submission" date="2020-08" db="EMBL/GenBank/DDBJ databases">
        <title>Genomic Encyclopedia of Type Strains, Phase IV (KMG-IV): sequencing the most valuable type-strain genomes for metagenomic binning, comparative biology and taxonomic classification.</title>
        <authorList>
            <person name="Goeker M."/>
        </authorList>
    </citation>
    <scope>NUCLEOTIDE SEQUENCE [LARGE SCALE GENOMIC DNA]</scope>
    <source>
        <strain evidence="3 4">DSM 25895</strain>
    </source>
</reference>
<keyword evidence="4" id="KW-1185">Reference proteome</keyword>
<organism evidence="3 4">
    <name type="scientific">Neoroseomonas alkaliterrae</name>
    <dbReference type="NCBI Taxonomy" id="1452450"/>
    <lineage>
        <taxon>Bacteria</taxon>
        <taxon>Pseudomonadati</taxon>
        <taxon>Pseudomonadota</taxon>
        <taxon>Alphaproteobacteria</taxon>
        <taxon>Acetobacterales</taxon>
        <taxon>Acetobacteraceae</taxon>
        <taxon>Neoroseomonas</taxon>
    </lineage>
</organism>
<evidence type="ECO:0008006" key="5">
    <source>
        <dbReference type="Google" id="ProtNLM"/>
    </source>
</evidence>
<dbReference type="EMBL" id="JACIJE010000008">
    <property type="protein sequence ID" value="MBB5690731.1"/>
    <property type="molecule type" value="Genomic_DNA"/>
</dbReference>
<name>A0A840Y412_9PROT</name>
<sequence>MTCAAALRILAPVLLLAAALAACGDRASERGGLGPRGTALPPPDPVTGAERTALPGREAPALRR</sequence>
<evidence type="ECO:0000313" key="3">
    <source>
        <dbReference type="EMBL" id="MBB5690731.1"/>
    </source>
</evidence>
<feature type="chain" id="PRO_5032645376" description="Argininosuccinate lyase" evidence="2">
    <location>
        <begin position="22"/>
        <end position="64"/>
    </location>
</feature>
<gene>
    <name evidence="3" type="ORF">FHS88_002871</name>
</gene>
<protein>
    <recommendedName>
        <fullName evidence="5">Argininosuccinate lyase</fullName>
    </recommendedName>
</protein>
<dbReference type="Proteomes" id="UP000562254">
    <property type="component" value="Unassembled WGS sequence"/>
</dbReference>
<dbReference type="RefSeq" id="WP_184485868.1">
    <property type="nucleotide sequence ID" value="NZ_JAAEDJ010000176.1"/>
</dbReference>
<comment type="caution">
    <text evidence="3">The sequence shown here is derived from an EMBL/GenBank/DDBJ whole genome shotgun (WGS) entry which is preliminary data.</text>
</comment>
<feature type="signal peptide" evidence="2">
    <location>
        <begin position="1"/>
        <end position="21"/>
    </location>
</feature>
<evidence type="ECO:0000313" key="4">
    <source>
        <dbReference type="Proteomes" id="UP000562254"/>
    </source>
</evidence>